<proteinExistence type="predicted"/>
<organism evidence="3 4">
    <name type="scientific">Camellia sinensis</name>
    <name type="common">Tea plant</name>
    <name type="synonym">Thea sinensis</name>
    <dbReference type="NCBI Taxonomy" id="4442"/>
    <lineage>
        <taxon>Eukaryota</taxon>
        <taxon>Viridiplantae</taxon>
        <taxon>Streptophyta</taxon>
        <taxon>Embryophyta</taxon>
        <taxon>Tracheophyta</taxon>
        <taxon>Spermatophyta</taxon>
        <taxon>Magnoliopsida</taxon>
        <taxon>eudicotyledons</taxon>
        <taxon>Gunneridae</taxon>
        <taxon>Pentapetalae</taxon>
        <taxon>asterids</taxon>
        <taxon>Ericales</taxon>
        <taxon>Theaceae</taxon>
        <taxon>Camellia</taxon>
    </lineage>
</organism>
<dbReference type="Proteomes" id="UP000593564">
    <property type="component" value="Unassembled WGS sequence"/>
</dbReference>
<protein>
    <submittedName>
        <fullName evidence="3">Uncharacterized protein</fullName>
    </submittedName>
</protein>
<feature type="region of interest" description="Disordered" evidence="1">
    <location>
        <begin position="41"/>
        <end position="82"/>
    </location>
</feature>
<feature type="signal peptide" evidence="2">
    <location>
        <begin position="1"/>
        <end position="23"/>
    </location>
</feature>
<feature type="chain" id="PRO_5029505154" evidence="2">
    <location>
        <begin position="24"/>
        <end position="162"/>
    </location>
</feature>
<comment type="caution">
    <text evidence="3">The sequence shown here is derived from an EMBL/GenBank/DDBJ whole genome shotgun (WGS) entry which is preliminary data.</text>
</comment>
<name>A0A7J7GMC0_CAMSI</name>
<dbReference type="AlphaFoldDB" id="A0A7J7GMC0"/>
<reference evidence="3 4" key="2">
    <citation type="submission" date="2020-07" db="EMBL/GenBank/DDBJ databases">
        <title>Genome assembly of wild tea tree DASZ reveals pedigree and selection history of tea varieties.</title>
        <authorList>
            <person name="Zhang W."/>
        </authorList>
    </citation>
    <scope>NUCLEOTIDE SEQUENCE [LARGE SCALE GENOMIC DNA]</scope>
    <source>
        <strain evidence="4">cv. G240</strain>
        <tissue evidence="3">Leaf</tissue>
    </source>
</reference>
<evidence type="ECO:0000256" key="1">
    <source>
        <dbReference type="SAM" id="MobiDB-lite"/>
    </source>
</evidence>
<reference evidence="4" key="1">
    <citation type="journal article" date="2020" name="Nat. Commun.">
        <title>Genome assembly of wild tea tree DASZ reveals pedigree and selection history of tea varieties.</title>
        <authorList>
            <person name="Zhang W."/>
            <person name="Zhang Y."/>
            <person name="Qiu H."/>
            <person name="Guo Y."/>
            <person name="Wan H."/>
            <person name="Zhang X."/>
            <person name="Scossa F."/>
            <person name="Alseekh S."/>
            <person name="Zhang Q."/>
            <person name="Wang P."/>
            <person name="Xu L."/>
            <person name="Schmidt M.H."/>
            <person name="Jia X."/>
            <person name="Li D."/>
            <person name="Zhu A."/>
            <person name="Guo F."/>
            <person name="Chen W."/>
            <person name="Ni D."/>
            <person name="Usadel B."/>
            <person name="Fernie A.R."/>
            <person name="Wen W."/>
        </authorList>
    </citation>
    <scope>NUCLEOTIDE SEQUENCE [LARGE SCALE GENOMIC DNA]</scope>
    <source>
        <strain evidence="4">cv. G240</strain>
    </source>
</reference>
<accession>A0A7J7GMC0</accession>
<sequence>MEHKFHLHLLLHLLLWLASTSSSFSIHSPVTKLALQDDGCDKPPAAPGTAAGNVNMLSSDRVSPRSDQDVEENKADQKLSKENENQYYCPMETSESIASKQFKGVLASAIRQRLRELLEKARAATEAAHAIELLMLLGESNLGSDQMNEKVHEAVQLLKTSA</sequence>
<feature type="compositionally biased region" description="Basic and acidic residues" evidence="1">
    <location>
        <begin position="62"/>
        <end position="82"/>
    </location>
</feature>
<dbReference type="EMBL" id="JACBKZ010000010">
    <property type="protein sequence ID" value="KAF5941375.1"/>
    <property type="molecule type" value="Genomic_DNA"/>
</dbReference>
<evidence type="ECO:0000313" key="4">
    <source>
        <dbReference type="Proteomes" id="UP000593564"/>
    </source>
</evidence>
<keyword evidence="2" id="KW-0732">Signal</keyword>
<gene>
    <name evidence="3" type="ORF">HYC85_022542</name>
</gene>
<evidence type="ECO:0000256" key="2">
    <source>
        <dbReference type="SAM" id="SignalP"/>
    </source>
</evidence>
<keyword evidence="4" id="KW-1185">Reference proteome</keyword>
<evidence type="ECO:0000313" key="3">
    <source>
        <dbReference type="EMBL" id="KAF5941375.1"/>
    </source>
</evidence>